<evidence type="ECO:0000313" key="6">
    <source>
        <dbReference type="Proteomes" id="UP000699462"/>
    </source>
</evidence>
<evidence type="ECO:0000256" key="2">
    <source>
        <dbReference type="SAM" id="Coils"/>
    </source>
</evidence>
<protein>
    <recommendedName>
        <fullName evidence="4">Ras-GAP domain-containing protein</fullName>
    </recommendedName>
</protein>
<organism evidence="5 6">
    <name type="scientific">Paragonimus westermani</name>
    <dbReference type="NCBI Taxonomy" id="34504"/>
    <lineage>
        <taxon>Eukaryota</taxon>
        <taxon>Metazoa</taxon>
        <taxon>Spiralia</taxon>
        <taxon>Lophotrochozoa</taxon>
        <taxon>Platyhelminthes</taxon>
        <taxon>Trematoda</taxon>
        <taxon>Digenea</taxon>
        <taxon>Plagiorchiida</taxon>
        <taxon>Troglotremata</taxon>
        <taxon>Troglotrematidae</taxon>
        <taxon>Paragonimus</taxon>
    </lineage>
</organism>
<gene>
    <name evidence="5" type="ORF">P879_03940</name>
</gene>
<evidence type="ECO:0000256" key="3">
    <source>
        <dbReference type="SAM" id="MobiDB-lite"/>
    </source>
</evidence>
<evidence type="ECO:0000259" key="4">
    <source>
        <dbReference type="PROSITE" id="PS50018"/>
    </source>
</evidence>
<dbReference type="PROSITE" id="PS50018">
    <property type="entry name" value="RAS_GTPASE_ACTIV_2"/>
    <property type="match status" value="1"/>
</dbReference>
<dbReference type="OrthoDB" id="1562946at2759"/>
<keyword evidence="1" id="KW-0343">GTPase activation</keyword>
<feature type="coiled-coil region" evidence="2">
    <location>
        <begin position="832"/>
        <end position="862"/>
    </location>
</feature>
<comment type="caution">
    <text evidence="5">The sequence shown here is derived from an EMBL/GenBank/DDBJ whole genome shotgun (WGS) entry which is preliminary data.</text>
</comment>
<proteinExistence type="predicted"/>
<accession>A0A8T0DM82</accession>
<feature type="compositionally biased region" description="Polar residues" evidence="3">
    <location>
        <begin position="954"/>
        <end position="963"/>
    </location>
</feature>
<dbReference type="Proteomes" id="UP000699462">
    <property type="component" value="Unassembled WGS sequence"/>
</dbReference>
<feature type="domain" description="Ras-GAP" evidence="4">
    <location>
        <begin position="15"/>
        <end position="238"/>
    </location>
</feature>
<feature type="region of interest" description="Disordered" evidence="3">
    <location>
        <begin position="954"/>
        <end position="1036"/>
    </location>
</feature>
<evidence type="ECO:0000256" key="1">
    <source>
        <dbReference type="ARBA" id="ARBA00022468"/>
    </source>
</evidence>
<dbReference type="GO" id="GO:0005096">
    <property type="term" value="F:GTPase activator activity"/>
    <property type="evidence" value="ECO:0007669"/>
    <property type="project" value="UniProtKB-KW"/>
</dbReference>
<dbReference type="PANTHER" id="PTHR10194">
    <property type="entry name" value="RAS GTPASE-ACTIVATING PROTEINS"/>
    <property type="match status" value="1"/>
</dbReference>
<dbReference type="InterPro" id="IPR001936">
    <property type="entry name" value="RasGAP_dom"/>
</dbReference>
<keyword evidence="2" id="KW-0175">Coiled coil</keyword>
<dbReference type="PROSITE" id="PS00509">
    <property type="entry name" value="RAS_GTPASE_ACTIV_1"/>
    <property type="match status" value="1"/>
</dbReference>
<dbReference type="InterPro" id="IPR023152">
    <property type="entry name" value="RasGAP_CS"/>
</dbReference>
<dbReference type="Pfam" id="PF00616">
    <property type="entry name" value="RasGAP"/>
    <property type="match status" value="1"/>
</dbReference>
<dbReference type="InterPro" id="IPR039360">
    <property type="entry name" value="Ras_GTPase"/>
</dbReference>
<sequence length="1036" mass="112909">MDLTLWLESTLSVKAKEEVASSLVNLHEYNGTVVEFLTNLVMRDVASLENESMAFRSNTMATKAVESFVKLAGSSYLHDLLHRLVQRVLGCMTAWEVNPEKLPSSAVLSGSLSVADTAMFARSPDSYVPNTRSTAGSLMSNQLMLLHHLHAIWRAVQASLPRFPSVLIRVFGAFRTALEPTRGAEFCDNLISACIFLRLICPALLSPSLFGLISAFPGEPSCQRNLTLLAKSLQSLANFSAFDDKEPYMRFLNGYVTAQLPLMRQFIRNISTWPSPNGQEDLDSDTAHGLCDLIDEGFELANLHLLLTELFVGITDTEESERTPRTRLPNSLVELPQILAKLSNMLVDNSPAEILENHRSSLQQIESGPATLPSRFRHMGNHPRLSTCNILATSLSSSDNQLSTEYAYHPIVITSTAPYYTLHQNPGVRNPNDQQSASVNILSPQVPIVALSVDAQTDCPVARFNVNDYDEPYASSHTDSGDDSCGPDVATNARLQMAESKVDDHDSICCSVRRAKETSSVPIKGQSVSRSVGNEARNSPVSLQTQSVVVQLPTRSSGGLLADIVMTDTEVEEDDEPIYDSVHLSDNSSTDDVVQANERYLSDLGDVHLTGIDSVVTHTTDTADRTQNPPKFTLSTTEVAKLPSPSSSLHEVISNRQTGASNGLSVKMVKPNLSPRLMPRQVATASVRLTRANVAEAPSTINLKSIAVPFVVKSRNSISPLQSISIRDSSPSHTVIISHSHNGPTQSRSIRAPLYSEEPLSSRPTPSSSAPSFAAPSSEETLSTQTSSCVSFSGSRGSADHLEVITGSLEQSPSQTLHPSPEELFKELVHVRRQLELSRENAARAANRLSQQEAELMRLRQLVGEDRTEQTVHRRPVKPFLGSKPKQAVHGAQLPSGIVVSPKSVGNVNTDQPVLNTTFDELDDAMARLEQEQAELQREQLRIRARLVASRLAQSASQSTAGNSSPSSHSSNKQPPQRTKAGPSIDSASNRPHTPSLVYRFSGPPSRSMSYGPRVRHNPPPPPRNHTSTSSSRYAH</sequence>
<dbReference type="Gene3D" id="1.10.506.10">
    <property type="entry name" value="GTPase Activation - p120gap, domain 1"/>
    <property type="match status" value="1"/>
</dbReference>
<dbReference type="PANTHER" id="PTHR10194:SF60">
    <property type="entry name" value="RAS GTPASE-ACTIVATING PROTEIN RASKOL"/>
    <property type="match status" value="1"/>
</dbReference>
<reference evidence="5 6" key="1">
    <citation type="submission" date="2019-07" db="EMBL/GenBank/DDBJ databases">
        <title>Annotation for the trematode Paragonimus westermani.</title>
        <authorList>
            <person name="Choi Y.-J."/>
        </authorList>
    </citation>
    <scope>NUCLEOTIDE SEQUENCE [LARGE SCALE GENOMIC DNA]</scope>
    <source>
        <strain evidence="5">180907_Pwestermani</strain>
    </source>
</reference>
<dbReference type="EMBL" id="JTDF01003139">
    <property type="protein sequence ID" value="KAF8568054.1"/>
    <property type="molecule type" value="Genomic_DNA"/>
</dbReference>
<feature type="region of interest" description="Disordered" evidence="3">
    <location>
        <begin position="757"/>
        <end position="794"/>
    </location>
</feature>
<evidence type="ECO:0000313" key="5">
    <source>
        <dbReference type="EMBL" id="KAF8568054.1"/>
    </source>
</evidence>
<name>A0A8T0DM82_9TREM</name>
<keyword evidence="6" id="KW-1185">Reference proteome</keyword>
<dbReference type="SUPFAM" id="SSF48350">
    <property type="entry name" value="GTPase activation domain, GAP"/>
    <property type="match status" value="1"/>
</dbReference>
<feature type="compositionally biased region" description="Low complexity" evidence="3">
    <location>
        <begin position="1025"/>
        <end position="1036"/>
    </location>
</feature>
<feature type="coiled-coil region" evidence="2">
    <location>
        <begin position="915"/>
        <end position="946"/>
    </location>
</feature>
<dbReference type="InterPro" id="IPR008936">
    <property type="entry name" value="Rho_GTPase_activation_prot"/>
</dbReference>
<dbReference type="SMART" id="SM00323">
    <property type="entry name" value="RasGAP"/>
    <property type="match status" value="1"/>
</dbReference>
<dbReference type="AlphaFoldDB" id="A0A8T0DM82"/>